<dbReference type="Proteomes" id="UP001301728">
    <property type="component" value="Unassembled WGS sequence"/>
</dbReference>
<dbReference type="Pfam" id="PF13231">
    <property type="entry name" value="PMT_2"/>
    <property type="match status" value="1"/>
</dbReference>
<dbReference type="InterPro" id="IPR038731">
    <property type="entry name" value="RgtA/B/C-like"/>
</dbReference>
<evidence type="ECO:0000313" key="11">
    <source>
        <dbReference type="Proteomes" id="UP001301728"/>
    </source>
</evidence>
<gene>
    <name evidence="10" type="ORF">VB854_02500</name>
</gene>
<evidence type="ECO:0000256" key="1">
    <source>
        <dbReference type="ARBA" id="ARBA00004651"/>
    </source>
</evidence>
<dbReference type="InterPro" id="IPR050297">
    <property type="entry name" value="LipidA_mod_glycosyltrf_83"/>
</dbReference>
<comment type="caution">
    <text evidence="10">The sequence shown here is derived from an EMBL/GenBank/DDBJ whole genome shotgun (WGS) entry which is preliminary data.</text>
</comment>
<keyword evidence="6 8" id="KW-1133">Transmembrane helix</keyword>
<evidence type="ECO:0000256" key="6">
    <source>
        <dbReference type="ARBA" id="ARBA00022989"/>
    </source>
</evidence>
<feature type="transmembrane region" description="Helical" evidence="8">
    <location>
        <begin position="242"/>
        <end position="265"/>
    </location>
</feature>
<evidence type="ECO:0000256" key="3">
    <source>
        <dbReference type="ARBA" id="ARBA00022676"/>
    </source>
</evidence>
<feature type="transmembrane region" description="Helical" evidence="8">
    <location>
        <begin position="144"/>
        <end position="163"/>
    </location>
</feature>
<evidence type="ECO:0000259" key="9">
    <source>
        <dbReference type="Pfam" id="PF13231"/>
    </source>
</evidence>
<evidence type="ECO:0000256" key="5">
    <source>
        <dbReference type="ARBA" id="ARBA00022692"/>
    </source>
</evidence>
<organism evidence="10 11">
    <name type="scientific">Limnoraphis robusta CCNP1315</name>
    <dbReference type="NCBI Taxonomy" id="3110306"/>
    <lineage>
        <taxon>Bacteria</taxon>
        <taxon>Bacillati</taxon>
        <taxon>Cyanobacteriota</taxon>
        <taxon>Cyanophyceae</taxon>
        <taxon>Oscillatoriophycideae</taxon>
        <taxon>Oscillatoriales</taxon>
        <taxon>Sirenicapillariaceae</taxon>
        <taxon>Limnoraphis</taxon>
    </lineage>
</organism>
<dbReference type="PANTHER" id="PTHR33908">
    <property type="entry name" value="MANNOSYLTRANSFERASE YKCB-RELATED"/>
    <property type="match status" value="1"/>
</dbReference>
<reference evidence="10 11" key="1">
    <citation type="submission" date="2023-12" db="EMBL/GenBank/DDBJ databases">
        <title>Baltic Sea Cyanobacteria.</title>
        <authorList>
            <person name="Delbaje E."/>
            <person name="Fewer D.P."/>
            <person name="Shishido T.K."/>
        </authorList>
    </citation>
    <scope>NUCLEOTIDE SEQUENCE [LARGE SCALE GENOMIC DNA]</scope>
    <source>
        <strain evidence="10 11">CCNP 1315</strain>
    </source>
</reference>
<name>A0ABU5TT04_9CYAN</name>
<dbReference type="EC" id="2.4.-.-" evidence="10"/>
<accession>A0ABU5TT04</accession>
<evidence type="ECO:0000256" key="4">
    <source>
        <dbReference type="ARBA" id="ARBA00022679"/>
    </source>
</evidence>
<feature type="transmembrane region" description="Helical" evidence="8">
    <location>
        <begin position="200"/>
        <end position="230"/>
    </location>
</feature>
<dbReference type="GO" id="GO:0016757">
    <property type="term" value="F:glycosyltransferase activity"/>
    <property type="evidence" value="ECO:0007669"/>
    <property type="project" value="UniProtKB-KW"/>
</dbReference>
<proteinExistence type="predicted"/>
<sequence length="540" mass="61812">METSKSTTRWLQQFAALLLIVGIAFRFVNLGYKVYWYDEVHTSLRSSGYLHDDLIPQVYTGQIISARDLVEIYQYPTAEKSLKDAFTTFTKHPEHSPFYYLLARFWMQIFNHSVATIRCLSALISLLCFPAIYWLCLELFQSETVGWVAMGIIAISPFHILYAQEARAYSLWTFIILFSSAAFLKALRVTQTDKAVKSKVFAWGIYAFSITLGLYSHLFSVLVYLAHGIYLFGLKQWRKLDYIIPALAAVLLSVVLFSPWLVIVFNNFPDLVDNTSSHRVSRDENILLFWGLNLTRIIFDFNQGFSLLNPILYLIIFLAGYSVYILIKNTPVKTWFFVMALMGVTGTALMLPDLLFGGQQSTITRYGIPAYLGLQISWAYLLTHKISDNFLNLKQKKRWKSIFWAIAVSGILSSLVSSLHPVWWHKSYTRSRYVPAVAEIVNLSPTPLVISDAEPGRILPFSHRLKSDVYLQLVVQSNIPLLPDENFSDIFLYRPSDVLIKGIEEIYQAKVEEMYKKGWLWRVELPASPDSTPEAGEKGV</sequence>
<evidence type="ECO:0000313" key="10">
    <source>
        <dbReference type="EMBL" id="MEA5517815.1"/>
    </source>
</evidence>
<feature type="transmembrane region" description="Helical" evidence="8">
    <location>
        <begin position="334"/>
        <end position="351"/>
    </location>
</feature>
<keyword evidence="5 8" id="KW-0812">Transmembrane</keyword>
<dbReference type="RefSeq" id="WP_323274160.1">
    <property type="nucleotide sequence ID" value="NZ_JAYGHT010000004.1"/>
</dbReference>
<evidence type="ECO:0000256" key="8">
    <source>
        <dbReference type="SAM" id="Phobius"/>
    </source>
</evidence>
<dbReference type="PANTHER" id="PTHR33908:SF11">
    <property type="entry name" value="MEMBRANE PROTEIN"/>
    <property type="match status" value="1"/>
</dbReference>
<feature type="transmembrane region" description="Helical" evidence="8">
    <location>
        <begin position="363"/>
        <end position="382"/>
    </location>
</feature>
<feature type="transmembrane region" description="Helical" evidence="8">
    <location>
        <begin position="311"/>
        <end position="327"/>
    </location>
</feature>
<feature type="transmembrane region" description="Helical" evidence="8">
    <location>
        <begin position="169"/>
        <end position="188"/>
    </location>
</feature>
<keyword evidence="4 10" id="KW-0808">Transferase</keyword>
<feature type="domain" description="Glycosyltransferase RgtA/B/C/D-like" evidence="9">
    <location>
        <begin position="95"/>
        <end position="262"/>
    </location>
</feature>
<dbReference type="EMBL" id="JAYGHT010000004">
    <property type="protein sequence ID" value="MEA5517815.1"/>
    <property type="molecule type" value="Genomic_DNA"/>
</dbReference>
<keyword evidence="11" id="KW-1185">Reference proteome</keyword>
<evidence type="ECO:0000256" key="7">
    <source>
        <dbReference type="ARBA" id="ARBA00023136"/>
    </source>
</evidence>
<protein>
    <submittedName>
        <fullName evidence="10">Glycosyltransferase family 39 protein</fullName>
        <ecNumber evidence="10">2.4.-.-</ecNumber>
    </submittedName>
</protein>
<feature type="transmembrane region" description="Helical" evidence="8">
    <location>
        <begin position="115"/>
        <end position="137"/>
    </location>
</feature>
<keyword evidence="7 8" id="KW-0472">Membrane</keyword>
<evidence type="ECO:0000256" key="2">
    <source>
        <dbReference type="ARBA" id="ARBA00022475"/>
    </source>
</evidence>
<keyword evidence="2" id="KW-1003">Cell membrane</keyword>
<comment type="subcellular location">
    <subcellularLocation>
        <location evidence="1">Cell membrane</location>
        <topology evidence="1">Multi-pass membrane protein</topology>
    </subcellularLocation>
</comment>
<feature type="transmembrane region" description="Helical" evidence="8">
    <location>
        <begin position="402"/>
        <end position="424"/>
    </location>
</feature>
<keyword evidence="3 10" id="KW-0328">Glycosyltransferase</keyword>